<evidence type="ECO:0000313" key="3">
    <source>
        <dbReference type="Proteomes" id="UP000199448"/>
    </source>
</evidence>
<reference evidence="2 3" key="1">
    <citation type="submission" date="2016-10" db="EMBL/GenBank/DDBJ databases">
        <authorList>
            <person name="de Groot N.N."/>
        </authorList>
    </citation>
    <scope>NUCLEOTIDE SEQUENCE [LARGE SCALE GENOMIC DNA]</scope>
    <source>
        <strain evidence="2 3">DSM 23553</strain>
    </source>
</reference>
<proteinExistence type="predicted"/>
<feature type="signal peptide" evidence="1">
    <location>
        <begin position="1"/>
        <end position="19"/>
    </location>
</feature>
<dbReference type="OrthoDB" id="851020at2"/>
<name>A0A1H5IRQ7_9FLAO</name>
<dbReference type="PROSITE" id="PS51257">
    <property type="entry name" value="PROKAR_LIPOPROTEIN"/>
    <property type="match status" value="1"/>
</dbReference>
<keyword evidence="3" id="KW-1185">Reference proteome</keyword>
<keyword evidence="1" id="KW-0732">Signal</keyword>
<evidence type="ECO:0000313" key="2">
    <source>
        <dbReference type="EMBL" id="SEE42158.1"/>
    </source>
</evidence>
<evidence type="ECO:0000256" key="1">
    <source>
        <dbReference type="SAM" id="SignalP"/>
    </source>
</evidence>
<evidence type="ECO:0008006" key="4">
    <source>
        <dbReference type="Google" id="ProtNLM"/>
    </source>
</evidence>
<dbReference type="EMBL" id="FNUG01000001">
    <property type="protein sequence ID" value="SEE42158.1"/>
    <property type="molecule type" value="Genomic_DNA"/>
</dbReference>
<protein>
    <recommendedName>
        <fullName evidence="4">DUF4382 domain-containing protein</fullName>
    </recommendedName>
</protein>
<sequence length="243" mass="26675">MKHLSFSLMMILAVSFVSCSTESEPTTEAQVGVEFNTVQSALTTQAISKESQLKQAAAGTLTFSTGHIAISSLEFEVEAENDSIEIEFEIEQNTLIDFATGTTNPDINFISIPAGTYEEVEVEIELSEGLEQPAIRLFGTYVAPDGVEHDIRFDFNSEETFEVEREGLISFAEAQVAIAQVTFDPVAWFMEVTDEQYANATKNEAGVIVVSSTENTHIFDVVADGLDLASDVEMEDEDEEDEI</sequence>
<gene>
    <name evidence="2" type="ORF">SAMN04488034_101490</name>
</gene>
<feature type="chain" id="PRO_5011587494" description="DUF4382 domain-containing protein" evidence="1">
    <location>
        <begin position="20"/>
        <end position="243"/>
    </location>
</feature>
<organism evidence="2 3">
    <name type="scientific">Salinimicrobium catena</name>
    <dbReference type="NCBI Taxonomy" id="390640"/>
    <lineage>
        <taxon>Bacteria</taxon>
        <taxon>Pseudomonadati</taxon>
        <taxon>Bacteroidota</taxon>
        <taxon>Flavobacteriia</taxon>
        <taxon>Flavobacteriales</taxon>
        <taxon>Flavobacteriaceae</taxon>
        <taxon>Salinimicrobium</taxon>
    </lineage>
</organism>
<accession>A0A1H5IRQ7</accession>
<dbReference type="RefSeq" id="WP_143019260.1">
    <property type="nucleotide sequence ID" value="NZ_FNGG01000001.1"/>
</dbReference>
<dbReference type="STRING" id="390640.SAMN04488034_101490"/>
<dbReference type="AlphaFoldDB" id="A0A1H5IRQ7"/>
<dbReference type="Proteomes" id="UP000199448">
    <property type="component" value="Unassembled WGS sequence"/>
</dbReference>